<feature type="compositionally biased region" description="Low complexity" evidence="4">
    <location>
        <begin position="1870"/>
        <end position="1884"/>
    </location>
</feature>
<feature type="compositionally biased region" description="Polar residues" evidence="4">
    <location>
        <begin position="1101"/>
        <end position="1123"/>
    </location>
</feature>
<evidence type="ECO:0000256" key="3">
    <source>
        <dbReference type="SAM" id="Coils"/>
    </source>
</evidence>
<reference evidence="7" key="1">
    <citation type="submission" date="2016-01" db="EMBL/GenBank/DDBJ databases">
        <title>Reference transcriptome for the parasite Schistocephalus solidus: insights into the molecular evolution of parasitism.</title>
        <authorList>
            <person name="Hebert F.O."/>
            <person name="Grambauer S."/>
            <person name="Barber I."/>
            <person name="Landry C.R."/>
            <person name="Aubin-Horth N."/>
        </authorList>
    </citation>
    <scope>NUCLEOTIDE SEQUENCE</scope>
</reference>
<dbReference type="InterPro" id="IPR012943">
    <property type="entry name" value="Cnn_1N"/>
</dbReference>
<feature type="region of interest" description="Disordered" evidence="4">
    <location>
        <begin position="2089"/>
        <end position="2109"/>
    </location>
</feature>
<dbReference type="GO" id="GO:0006406">
    <property type="term" value="P:mRNA export from nucleus"/>
    <property type="evidence" value="ECO:0007669"/>
    <property type="project" value="TreeGrafter"/>
</dbReference>
<feature type="region of interest" description="Disordered" evidence="4">
    <location>
        <begin position="1744"/>
        <end position="1764"/>
    </location>
</feature>
<evidence type="ECO:0000313" key="7">
    <source>
        <dbReference type="EMBL" id="JAP44344.1"/>
    </source>
</evidence>
<keyword evidence="3" id="KW-0175">Coiled coil</keyword>
<feature type="region of interest" description="Disordered" evidence="4">
    <location>
        <begin position="745"/>
        <end position="770"/>
    </location>
</feature>
<dbReference type="PANTHER" id="PTHR18898:SF2">
    <property type="entry name" value="NUCLEOPROTEIN TPR"/>
    <property type="match status" value="1"/>
</dbReference>
<feature type="region of interest" description="Disordered" evidence="4">
    <location>
        <begin position="1869"/>
        <end position="1897"/>
    </location>
</feature>
<evidence type="ECO:0000259" key="5">
    <source>
        <dbReference type="Pfam" id="PF07989"/>
    </source>
</evidence>
<proteinExistence type="predicted"/>
<feature type="region of interest" description="Disordered" evidence="4">
    <location>
        <begin position="292"/>
        <end position="330"/>
    </location>
</feature>
<dbReference type="PANTHER" id="PTHR18898">
    <property type="entry name" value="NUCLEOPROTEIN TPR-RELATED"/>
    <property type="match status" value="1"/>
</dbReference>
<feature type="region of interest" description="Disordered" evidence="4">
    <location>
        <begin position="1101"/>
        <end position="1138"/>
    </location>
</feature>
<name>A0A0X3NX34_SCHSO</name>
<keyword evidence="2" id="KW-0963">Cytoplasm</keyword>
<evidence type="ECO:0000256" key="1">
    <source>
        <dbReference type="ARBA" id="ARBA00004496"/>
    </source>
</evidence>
<feature type="coiled-coil region" evidence="3">
    <location>
        <begin position="125"/>
        <end position="216"/>
    </location>
</feature>
<feature type="coiled-coil region" evidence="3">
    <location>
        <begin position="338"/>
        <end position="397"/>
    </location>
</feature>
<protein>
    <submittedName>
        <fullName evidence="7">Uncharacterized protein</fullName>
    </submittedName>
</protein>
<comment type="subcellular location">
    <subcellularLocation>
        <location evidence="1">Cytoplasm</location>
    </subcellularLocation>
</comment>
<feature type="domain" description="Centrosomin N-terminal motif 1" evidence="5">
    <location>
        <begin position="61"/>
        <end position="131"/>
    </location>
</feature>
<feature type="domain" description="DUF5741" evidence="6">
    <location>
        <begin position="1649"/>
        <end position="1722"/>
    </location>
</feature>
<feature type="coiled-coil region" evidence="3">
    <location>
        <begin position="423"/>
        <end position="450"/>
    </location>
</feature>
<feature type="region of interest" description="Disordered" evidence="4">
    <location>
        <begin position="705"/>
        <end position="725"/>
    </location>
</feature>
<evidence type="ECO:0000256" key="4">
    <source>
        <dbReference type="SAM" id="MobiDB-lite"/>
    </source>
</evidence>
<evidence type="ECO:0000259" key="6">
    <source>
        <dbReference type="Pfam" id="PF19012"/>
    </source>
</evidence>
<evidence type="ECO:0000256" key="2">
    <source>
        <dbReference type="ARBA" id="ARBA00022490"/>
    </source>
</evidence>
<dbReference type="GO" id="GO:0005643">
    <property type="term" value="C:nuclear pore"/>
    <property type="evidence" value="ECO:0007669"/>
    <property type="project" value="TreeGrafter"/>
</dbReference>
<feature type="compositionally biased region" description="Low complexity" evidence="4">
    <location>
        <begin position="2091"/>
        <end position="2102"/>
    </location>
</feature>
<feature type="coiled-coil region" evidence="3">
    <location>
        <begin position="1314"/>
        <end position="1490"/>
    </location>
</feature>
<dbReference type="Pfam" id="PF19012">
    <property type="entry name" value="DUF5741"/>
    <property type="match status" value="1"/>
</dbReference>
<dbReference type="EMBL" id="GEEE01018881">
    <property type="protein sequence ID" value="JAP44344.1"/>
    <property type="molecule type" value="Transcribed_RNA"/>
</dbReference>
<organism evidence="7">
    <name type="scientific">Schistocephalus solidus</name>
    <name type="common">Tapeworm</name>
    <dbReference type="NCBI Taxonomy" id="70667"/>
    <lineage>
        <taxon>Eukaryota</taxon>
        <taxon>Metazoa</taxon>
        <taxon>Spiralia</taxon>
        <taxon>Lophotrochozoa</taxon>
        <taxon>Platyhelminthes</taxon>
        <taxon>Cestoda</taxon>
        <taxon>Eucestoda</taxon>
        <taxon>Diphyllobothriidea</taxon>
        <taxon>Diphyllobothriidae</taxon>
        <taxon>Schistocephalus</taxon>
    </lineage>
</organism>
<dbReference type="Pfam" id="PF07989">
    <property type="entry name" value="Cnn_1N"/>
    <property type="match status" value="1"/>
</dbReference>
<sequence length="2162" mass="238245">MGCATGDFRLEICLKSWCFYFRIVMDSSQHPGAESSFQDPDDQWASQAVLEARYAGFEHKTLRKENEAIASLRRENFRLRLLCYNYEQSYQKIRGDPQNLASRLFELETENAQVREEFRVRADLLNSASKVISSLKSENERLLSDNASLSSKMENIEKEWRLKYDSIVDELEECKAARRQAENKLAIYENEVVQRENCHKAELMELMQKLQNAEVKICMLEAESREASKSAFIRVADLDLTDATPLNLAVSCSVSKTDFSLVKSKDFKPEKESEAVLLRSEAGWGGDNVVAEKENSAEPQISRPPSSLRTPSPLTTSGRHTLSVDEALRPESPNMDEVTRLKRRLVAARHLVEDLNNRNGCLSKELLSVQSLYKMDVQTLREKIIVLTDNLESERNSHLLRSGELNRQIQSLHGRIGELLKDRESIMSENANLSAKVNSLKELTQRLRRQHATELDQMNQLVQDRDGTIYELSAFLNSNPVYLADEAPASVQPDDVQSEPLEVHKKSDEVPHPATRRLHTTDISQSVIVDIEPPLPSSQTAPPNETLPLGEVTQYCHSETSSVFNDESRREQQTTFVDVAEPRELDTQAEVTRLQRELTRVKSNLIAQVKTNTRLKAAYNALALSLPSAERSIGQPAALSLSQADKSISPFLHTSKLTPKERSQVALSHSYTFGDGVAYENQPDPLEETSAHLHAALDQLKLNLSQPDDDAPATAATTPGVANGQPVTEFAHRSRVLSPIAESEALDGADPSMGPTNERTAAVPGDLTQPGSLRKLRDLYSVIRNLLLHLDDVRAVQRSFVETINRSCAVNASLNETGLGAALVQHYSFTCDPSQKPNADEKEAEKEQVLAVASEVGVDDVSKRSSSTRTPIFAVESEHADLADDTEQVCSVAQERDDTEVSHRHNVSFFNGTIAELRHNCPASPEVSVSLGAEEEEEGRDAQPSATASSSVLNKTFPLTQPQLPQQHHQLLATLRQGATLANSMTNVSYSFEHSAFGNVTFVELTNRKVFDRLSQAMVKLRNAIEECSVVVADDLLHLAPNTAAPTTSLFGVSPAFPGALDDQRPISLASDSTITQTVGKSLQTNTEAIFNYDDVSDVSSATLDSPRSQAGQAGDVQPSSLRSEAESGKESQAVSLDPQLSEMAHSLLTRFVHVMARVQTVATSMGASVKSAGDVNNSGAAQPVSKGDISSDSTASPGRPDSPRQLTAAFEAWSERARDWFSAFNAALRDPTFLPFIEGKLNALEEDFLQTFAELERARLAREAKMREELASKMASSIPLTEHEALQSKCSQLQTDCSRLLTQLDSSVPKAELELLQDEHRRLESEYTNLSQELENMREELGSKIASSVPLTEHEALQSKCSKLQAECNRLLTQLESTVPSTEHEILQDEYRHLESEYRNLSQELENVREELASKIAASVPLTEHEALQSKCSQLQADCNHLLTQLESTVPKADLEMLQDEHHRLESEYTNLSQELENVKEELASKIASSVPLTEHKALQSKCSKLQEDCNHLVSQVESTVPRTEYQALQDENRRLESEYTNLSQELEKVYRKEFDEIVERYAAILDIANSKQASVEAQCEALAEREQQLIQELADKDAIIADLEAHMTEIQAAADAAEAAAQEAAAARPEEEDALGEGTLSAEADRRVRQYPELRAIAIDLKEKLVRRTRRLETTLHEVRRLRAIIKEDETRAKNILSQTERLREQVLQKNHIIRQLEALVPHVLTSTHTTVKCSVGVQVGRGRHSKSKNAATDSSPPEDIPTVELPRASSAVCASPFTLPPLAPVAVTGTASPGLFIAEAGEGPTSAASNSSPLLALHSDLAPRMSLAINRSSPQNGCCTCFCLSSPPASATLGVTVMPTQHQYSPRAVTSSASSRQSSTRFPTPPPLAPTCTESAVSGQSNLVEVSSLMSDLLSVSQDFSNRLMAMQQTVAQLQSPLRTDAVSLPDSLSYETSSTSSSISCPLPEKSRTVDMQVVAVLKEDIARCASQLSHLCSNLVARLMPVDLNSSPSVNPTHGEIRLSGCTSEAHQKARGLIRRVVRHLSASCSLEPNEPYIADVLADLRVVLSLLKVRPTSAPERLDVNTCHQQQSLPQSSSDPQRPRRRRSNLCCEEMVGNLKDINAMLSETDNRLAASCSSLREFVSLAGDRHGQRRSAEPY</sequence>
<gene>
    <name evidence="7" type="ORF">TR117186</name>
</gene>
<dbReference type="GO" id="GO:0017056">
    <property type="term" value="F:structural constituent of nuclear pore"/>
    <property type="evidence" value="ECO:0007669"/>
    <property type="project" value="TreeGrafter"/>
</dbReference>
<accession>A0A0X3NX34</accession>
<dbReference type="Gene3D" id="1.20.58.60">
    <property type="match status" value="1"/>
</dbReference>
<feature type="coiled-coil region" evidence="3">
    <location>
        <begin position="1527"/>
        <end position="1629"/>
    </location>
</feature>
<feature type="compositionally biased region" description="Low complexity" evidence="4">
    <location>
        <begin position="303"/>
        <end position="317"/>
    </location>
</feature>
<feature type="region of interest" description="Disordered" evidence="4">
    <location>
        <begin position="1170"/>
        <end position="1205"/>
    </location>
</feature>
<dbReference type="InterPro" id="IPR043979">
    <property type="entry name" value="DUF5741"/>
</dbReference>
<dbReference type="GO" id="GO:0005815">
    <property type="term" value="C:microtubule organizing center"/>
    <property type="evidence" value="ECO:0007669"/>
    <property type="project" value="InterPro"/>
</dbReference>
<feature type="region of interest" description="Disordered" evidence="4">
    <location>
        <begin position="926"/>
        <end position="950"/>
    </location>
</feature>
<dbReference type="GO" id="GO:0005737">
    <property type="term" value="C:cytoplasm"/>
    <property type="evidence" value="ECO:0007669"/>
    <property type="project" value="UniProtKB-SubCell"/>
</dbReference>